<dbReference type="OrthoDB" id="5491608at2"/>
<gene>
    <name evidence="1" type="ORF">F0L46_07285</name>
</gene>
<proteinExistence type="predicted"/>
<dbReference type="EMBL" id="VUOA01000016">
    <property type="protein sequence ID" value="KAA2238101.1"/>
    <property type="molecule type" value="Genomic_DNA"/>
</dbReference>
<keyword evidence="2" id="KW-1185">Reference proteome</keyword>
<dbReference type="SUPFAM" id="SSF159245">
    <property type="entry name" value="AttH-like"/>
    <property type="match status" value="1"/>
</dbReference>
<dbReference type="CDD" id="cd21471">
    <property type="entry name" value="CrtC-like"/>
    <property type="match status" value="1"/>
</dbReference>
<dbReference type="Proteomes" id="UP000323142">
    <property type="component" value="Unassembled WGS sequence"/>
</dbReference>
<reference evidence="1 2" key="1">
    <citation type="submission" date="2019-09" db="EMBL/GenBank/DDBJ databases">
        <title>Salinarimonas rosea gen. nov., sp. nov., a new member of the a-2 subgroup of the Proteobacteria.</title>
        <authorList>
            <person name="Liu J."/>
        </authorList>
    </citation>
    <scope>NUCLEOTIDE SEQUENCE [LARGE SCALE GENOMIC DNA]</scope>
    <source>
        <strain evidence="1 2">BN140002</strain>
    </source>
</reference>
<dbReference type="AlphaFoldDB" id="A0A5B2VG91"/>
<comment type="caution">
    <text evidence="1">The sequence shown here is derived from an EMBL/GenBank/DDBJ whole genome shotgun (WGS) entry which is preliminary data.</text>
</comment>
<evidence type="ECO:0000313" key="2">
    <source>
        <dbReference type="Proteomes" id="UP000323142"/>
    </source>
</evidence>
<reference evidence="1 2" key="2">
    <citation type="submission" date="2019-09" db="EMBL/GenBank/DDBJ databases">
        <authorList>
            <person name="Jin C."/>
        </authorList>
    </citation>
    <scope>NUCLEOTIDE SEQUENCE [LARGE SCALE GENOMIC DNA]</scope>
    <source>
        <strain evidence="1 2">BN140002</strain>
    </source>
</reference>
<sequence length="283" mass="31483">MTIIAFIGSVFSPYYAAARARGPADPQRFCAMNAVIYGPGGRFSLTERGAGALRRDERSLSIGRSQMSFDGTNVTVDIDEIAAPIPQRVRGRVRLTPSGFTPGPFALDAAGRQRWWPIAPASRAEVAFDSPGLSWRGAAYFDTNAGDRPLEDDFSTWWWCRAPLPSGDAGVIYEVERRDGTGQLLSLAISPGGEVEHREAPPPTALPPGRIWRVARPTRCDAGATPRVLRTFEDTPFYTRSEIETRLFGERTRAVHESLSMTRFTRPWVRMLLPFRMPRVPWS</sequence>
<name>A0A5B2VG91_9HYPH</name>
<accession>A0A5B2VG91</accession>
<organism evidence="1 2">
    <name type="scientific">Salinarimonas soli</name>
    <dbReference type="NCBI Taxonomy" id="1638099"/>
    <lineage>
        <taxon>Bacteria</taxon>
        <taxon>Pseudomonadati</taxon>
        <taxon>Pseudomonadota</taxon>
        <taxon>Alphaproteobacteria</taxon>
        <taxon>Hyphomicrobiales</taxon>
        <taxon>Salinarimonadaceae</taxon>
        <taxon>Salinarimonas</taxon>
    </lineage>
</organism>
<evidence type="ECO:0000313" key="1">
    <source>
        <dbReference type="EMBL" id="KAA2238101.1"/>
    </source>
</evidence>
<protein>
    <submittedName>
        <fullName evidence="1">Carotenoid 1,2-hydratase</fullName>
    </submittedName>
</protein>